<evidence type="ECO:0000313" key="8">
    <source>
        <dbReference type="Proteomes" id="UP001499930"/>
    </source>
</evidence>
<dbReference type="SUPFAM" id="SSF46689">
    <property type="entry name" value="Homeodomain-like"/>
    <property type="match status" value="1"/>
</dbReference>
<dbReference type="PANTHER" id="PTHR30055">
    <property type="entry name" value="HTH-TYPE TRANSCRIPTIONAL REGULATOR RUTR"/>
    <property type="match status" value="1"/>
</dbReference>
<comment type="caution">
    <text evidence="7">The sequence shown here is derived from an EMBL/GenBank/DDBJ whole genome shotgun (WGS) entry which is preliminary data.</text>
</comment>
<evidence type="ECO:0000256" key="4">
    <source>
        <dbReference type="PROSITE-ProRule" id="PRU00335"/>
    </source>
</evidence>
<dbReference type="Pfam" id="PF00440">
    <property type="entry name" value="TetR_N"/>
    <property type="match status" value="1"/>
</dbReference>
<keyword evidence="1" id="KW-0805">Transcription regulation</keyword>
<keyword evidence="8" id="KW-1185">Reference proteome</keyword>
<dbReference type="InterPro" id="IPR050109">
    <property type="entry name" value="HTH-type_TetR-like_transc_reg"/>
</dbReference>
<proteinExistence type="predicted"/>
<reference evidence="8" key="1">
    <citation type="journal article" date="2019" name="Int. J. Syst. Evol. Microbiol.">
        <title>The Global Catalogue of Microorganisms (GCM) 10K type strain sequencing project: providing services to taxonomists for standard genome sequencing and annotation.</title>
        <authorList>
            <consortium name="The Broad Institute Genomics Platform"/>
            <consortium name="The Broad Institute Genome Sequencing Center for Infectious Disease"/>
            <person name="Wu L."/>
            <person name="Ma J."/>
        </authorList>
    </citation>
    <scope>NUCLEOTIDE SEQUENCE [LARGE SCALE GENOMIC DNA]</scope>
    <source>
        <strain evidence="8">JCM 3106</strain>
    </source>
</reference>
<evidence type="ECO:0000256" key="2">
    <source>
        <dbReference type="ARBA" id="ARBA00023125"/>
    </source>
</evidence>
<dbReference type="Proteomes" id="UP001499930">
    <property type="component" value="Unassembled WGS sequence"/>
</dbReference>
<dbReference type="PROSITE" id="PS50977">
    <property type="entry name" value="HTH_TETR_2"/>
    <property type="match status" value="1"/>
</dbReference>
<dbReference type="PRINTS" id="PR00455">
    <property type="entry name" value="HTHTETR"/>
</dbReference>
<evidence type="ECO:0000256" key="5">
    <source>
        <dbReference type="SAM" id="MobiDB-lite"/>
    </source>
</evidence>
<evidence type="ECO:0000259" key="6">
    <source>
        <dbReference type="PROSITE" id="PS50977"/>
    </source>
</evidence>
<evidence type="ECO:0000313" key="7">
    <source>
        <dbReference type="EMBL" id="GAA3015778.1"/>
    </source>
</evidence>
<organism evidence="7 8">
    <name type="scientific">Streptosporangium longisporum</name>
    <dbReference type="NCBI Taxonomy" id="46187"/>
    <lineage>
        <taxon>Bacteria</taxon>
        <taxon>Bacillati</taxon>
        <taxon>Actinomycetota</taxon>
        <taxon>Actinomycetes</taxon>
        <taxon>Streptosporangiales</taxon>
        <taxon>Streptosporangiaceae</taxon>
        <taxon>Streptosporangium</taxon>
    </lineage>
</organism>
<feature type="region of interest" description="Disordered" evidence="5">
    <location>
        <begin position="1"/>
        <end position="20"/>
    </location>
</feature>
<dbReference type="InterPro" id="IPR009057">
    <property type="entry name" value="Homeodomain-like_sf"/>
</dbReference>
<protein>
    <recommendedName>
        <fullName evidence="6">HTH tetR-type domain-containing protein</fullName>
    </recommendedName>
</protein>
<name>A0ABP6KQ75_9ACTN</name>
<dbReference type="InterPro" id="IPR001647">
    <property type="entry name" value="HTH_TetR"/>
</dbReference>
<dbReference type="PANTHER" id="PTHR30055:SF234">
    <property type="entry name" value="HTH-TYPE TRANSCRIPTIONAL REGULATOR BETI"/>
    <property type="match status" value="1"/>
</dbReference>
<keyword evidence="2 4" id="KW-0238">DNA-binding</keyword>
<feature type="domain" description="HTH tetR-type" evidence="6">
    <location>
        <begin position="25"/>
        <end position="85"/>
    </location>
</feature>
<evidence type="ECO:0000256" key="3">
    <source>
        <dbReference type="ARBA" id="ARBA00023163"/>
    </source>
</evidence>
<evidence type="ECO:0000256" key="1">
    <source>
        <dbReference type="ARBA" id="ARBA00023015"/>
    </source>
</evidence>
<keyword evidence="3" id="KW-0804">Transcription</keyword>
<accession>A0ABP6KQ75</accession>
<gene>
    <name evidence="7" type="ORF">GCM10017559_44210</name>
</gene>
<dbReference type="EMBL" id="BAAAWD010000012">
    <property type="protein sequence ID" value="GAA3015778.1"/>
    <property type="molecule type" value="Genomic_DNA"/>
</dbReference>
<feature type="DNA-binding region" description="H-T-H motif" evidence="4">
    <location>
        <begin position="48"/>
        <end position="67"/>
    </location>
</feature>
<dbReference type="Gene3D" id="1.10.357.10">
    <property type="entry name" value="Tetracycline Repressor, domain 2"/>
    <property type="match status" value="1"/>
</dbReference>
<sequence length="255" mass="28163">MRTAGTVEPESRRAGRPPQDAAHRLARAHRILDATCDLVLRWGYDKTTVEDIAQRAGVAKGTIYLHWKTREELFSALLRRERVEMITEVRRRITEGPGTLRDLLALLAAELLGRPLMRASLLGDSAVLGRLTRRKREDRAAEELGGDFRTYLGTLREHGALRGDLSPAEQVTVLISVLYGFLIVSQMMPDEYRPSDERLAQLIADAAGRAMEPEGPIPAGAARAAARATLDYVDAAVESAQRKLRVSLGSEESAR</sequence>